<sequence length="97" mass="10833">MATSIRIDVESIRSLATEQIDTTRNEQASLFTLPSAFANIFGHYHFGLATHTTICTIGHNWVAARASVLGHLVEEDRPKPKKRPNEMKQTKMCAPVQ</sequence>
<protein>
    <submittedName>
        <fullName evidence="2">Uncharacterized protein</fullName>
    </submittedName>
</protein>
<dbReference type="Proteomes" id="UP001142055">
    <property type="component" value="Chromosome 3"/>
</dbReference>
<keyword evidence="3" id="KW-1185">Reference proteome</keyword>
<reference evidence="2" key="1">
    <citation type="submission" date="2022-12" db="EMBL/GenBank/DDBJ databases">
        <title>Genome assemblies of Blomia tropicalis.</title>
        <authorList>
            <person name="Cui Y."/>
        </authorList>
    </citation>
    <scope>NUCLEOTIDE SEQUENCE</scope>
    <source>
        <tissue evidence="2">Adult mites</tissue>
    </source>
</reference>
<dbReference type="AlphaFoldDB" id="A0A9Q0M1U8"/>
<dbReference type="EMBL" id="JAPWDV010000003">
    <property type="protein sequence ID" value="KAJ6217369.1"/>
    <property type="molecule type" value="Genomic_DNA"/>
</dbReference>
<organism evidence="2 3">
    <name type="scientific">Blomia tropicalis</name>
    <name type="common">Mite</name>
    <dbReference type="NCBI Taxonomy" id="40697"/>
    <lineage>
        <taxon>Eukaryota</taxon>
        <taxon>Metazoa</taxon>
        <taxon>Ecdysozoa</taxon>
        <taxon>Arthropoda</taxon>
        <taxon>Chelicerata</taxon>
        <taxon>Arachnida</taxon>
        <taxon>Acari</taxon>
        <taxon>Acariformes</taxon>
        <taxon>Sarcoptiformes</taxon>
        <taxon>Astigmata</taxon>
        <taxon>Glycyphagoidea</taxon>
        <taxon>Echimyopodidae</taxon>
        <taxon>Blomia</taxon>
    </lineage>
</organism>
<name>A0A9Q0M1U8_BLOTA</name>
<evidence type="ECO:0000313" key="2">
    <source>
        <dbReference type="EMBL" id="KAJ6217369.1"/>
    </source>
</evidence>
<feature type="region of interest" description="Disordered" evidence="1">
    <location>
        <begin position="74"/>
        <end position="97"/>
    </location>
</feature>
<evidence type="ECO:0000313" key="3">
    <source>
        <dbReference type="Proteomes" id="UP001142055"/>
    </source>
</evidence>
<feature type="compositionally biased region" description="Basic and acidic residues" evidence="1">
    <location>
        <begin position="74"/>
        <end position="89"/>
    </location>
</feature>
<accession>A0A9Q0M1U8</accession>
<proteinExistence type="predicted"/>
<gene>
    <name evidence="2" type="ORF">RDWZM_008526</name>
</gene>
<comment type="caution">
    <text evidence="2">The sequence shown here is derived from an EMBL/GenBank/DDBJ whole genome shotgun (WGS) entry which is preliminary data.</text>
</comment>
<evidence type="ECO:0000256" key="1">
    <source>
        <dbReference type="SAM" id="MobiDB-lite"/>
    </source>
</evidence>